<gene>
    <name evidence="1" type="ORF">GCM10023200_15180</name>
</gene>
<reference evidence="2" key="1">
    <citation type="journal article" date="2019" name="Int. J. Syst. Evol. Microbiol.">
        <title>The Global Catalogue of Microorganisms (GCM) 10K type strain sequencing project: providing services to taxonomists for standard genome sequencing and annotation.</title>
        <authorList>
            <consortium name="The Broad Institute Genomics Platform"/>
            <consortium name="The Broad Institute Genome Sequencing Center for Infectious Disease"/>
            <person name="Wu L."/>
            <person name="Ma J."/>
        </authorList>
    </citation>
    <scope>NUCLEOTIDE SEQUENCE [LARGE SCALE GENOMIC DNA]</scope>
    <source>
        <strain evidence="2">JCM 17979</strain>
    </source>
</reference>
<protein>
    <submittedName>
        <fullName evidence="1">PhzF family phenazine biosynthesis protein</fullName>
    </submittedName>
</protein>
<dbReference type="Proteomes" id="UP001500928">
    <property type="component" value="Unassembled WGS sequence"/>
</dbReference>
<proteinExistence type="predicted"/>
<evidence type="ECO:0000313" key="1">
    <source>
        <dbReference type="EMBL" id="GAA4782684.1"/>
    </source>
</evidence>
<dbReference type="InterPro" id="IPR003719">
    <property type="entry name" value="Phenazine_PhzF-like"/>
</dbReference>
<accession>A0ABP9AKF7</accession>
<organism evidence="1 2">
    <name type="scientific">Actinomycetospora chlora</name>
    <dbReference type="NCBI Taxonomy" id="663608"/>
    <lineage>
        <taxon>Bacteria</taxon>
        <taxon>Bacillati</taxon>
        <taxon>Actinomycetota</taxon>
        <taxon>Actinomycetes</taxon>
        <taxon>Pseudonocardiales</taxon>
        <taxon>Pseudonocardiaceae</taxon>
        <taxon>Actinomycetospora</taxon>
    </lineage>
</organism>
<dbReference type="PIRSF" id="PIRSF016184">
    <property type="entry name" value="PhzC_PhzF"/>
    <property type="match status" value="1"/>
</dbReference>
<dbReference type="Pfam" id="PF02567">
    <property type="entry name" value="PhzC-PhzF"/>
    <property type="match status" value="1"/>
</dbReference>
<dbReference type="SUPFAM" id="SSF54506">
    <property type="entry name" value="Diaminopimelate epimerase-like"/>
    <property type="match status" value="1"/>
</dbReference>
<keyword evidence="2" id="KW-1185">Reference proteome</keyword>
<dbReference type="PANTHER" id="PTHR13774:SF32">
    <property type="entry name" value="ANTISENSE-ENHANCING SEQUENCE 1"/>
    <property type="match status" value="1"/>
</dbReference>
<sequence>MPLGDAAARHGFRQVDVFGDGPVTGNPVAVLHDAADLDDDTMAALARWTDLSETTFLLPATDPAADYRLRIFTPDRELPFAGHPTLGSAHAWLEAGGVPRDPDELVQECGVGTVRLRRVGDRLAFAAPPLVRGGPVDPEALAPLLDALGLPDPAAVTARWIDNGPGWVGLLLPDPEVVLALSPRTLAGFTSVGVASTYPAGAEVALEVRAFIGDSGAVREDPVTGSLQAGFAGWLIADGHLPRRYVAAQGARRRRRGRVHVEQVGTDTWIGGATTTVVTGHLALPRVAPPQPAREAPR</sequence>
<dbReference type="RefSeq" id="WP_345412560.1">
    <property type="nucleotide sequence ID" value="NZ_BAABHO010000009.1"/>
</dbReference>
<comment type="caution">
    <text evidence="1">The sequence shown here is derived from an EMBL/GenBank/DDBJ whole genome shotgun (WGS) entry which is preliminary data.</text>
</comment>
<dbReference type="PANTHER" id="PTHR13774">
    <property type="entry name" value="PHENAZINE BIOSYNTHESIS PROTEIN"/>
    <property type="match status" value="1"/>
</dbReference>
<dbReference type="Gene3D" id="3.10.310.10">
    <property type="entry name" value="Diaminopimelate Epimerase, Chain A, domain 1"/>
    <property type="match status" value="2"/>
</dbReference>
<name>A0ABP9AKF7_9PSEU</name>
<dbReference type="NCBIfam" id="TIGR00654">
    <property type="entry name" value="PhzF_family"/>
    <property type="match status" value="1"/>
</dbReference>
<evidence type="ECO:0000313" key="2">
    <source>
        <dbReference type="Proteomes" id="UP001500928"/>
    </source>
</evidence>
<dbReference type="EMBL" id="BAABHO010000009">
    <property type="protein sequence ID" value="GAA4782684.1"/>
    <property type="molecule type" value="Genomic_DNA"/>
</dbReference>